<name>C5LHA9_PERM5</name>
<feature type="non-terminal residue" evidence="1">
    <location>
        <position position="1"/>
    </location>
</feature>
<evidence type="ECO:0000313" key="2">
    <source>
        <dbReference type="Proteomes" id="UP000007800"/>
    </source>
</evidence>
<feature type="non-terminal residue" evidence="1">
    <location>
        <position position="59"/>
    </location>
</feature>
<accession>C5LHA9</accession>
<sequence>TEDKCTILVTIHQPSGNIWLSLSKVCLLVQGNVMYFGQPDKVPEYFAVILYRPSLTPTS</sequence>
<dbReference type="InParanoid" id="C5LHA9"/>
<keyword evidence="2" id="KW-1185">Reference proteome</keyword>
<evidence type="ECO:0008006" key="3">
    <source>
        <dbReference type="Google" id="ProtNLM"/>
    </source>
</evidence>
<dbReference type="Proteomes" id="UP000007800">
    <property type="component" value="Unassembled WGS sequence"/>
</dbReference>
<dbReference type="GeneID" id="9044667"/>
<gene>
    <name evidence="1" type="ORF">Pmar_PMAR017332</name>
</gene>
<reference evidence="1 2" key="1">
    <citation type="submission" date="2008-07" db="EMBL/GenBank/DDBJ databases">
        <authorList>
            <person name="El-Sayed N."/>
            <person name="Caler E."/>
            <person name="Inman J."/>
            <person name="Amedeo P."/>
            <person name="Hass B."/>
            <person name="Wortman J."/>
        </authorList>
    </citation>
    <scope>NUCLEOTIDE SEQUENCE [LARGE SCALE GENOMIC DNA]</scope>
    <source>
        <strain evidence="2">ATCC 50983 / TXsc</strain>
    </source>
</reference>
<protein>
    <recommendedName>
        <fullName evidence="3">ABC transporter family G domain-containing protein</fullName>
    </recommendedName>
</protein>
<proteinExistence type="predicted"/>
<dbReference type="OrthoDB" id="184675at2759"/>
<dbReference type="RefSeq" id="XP_002772102.1">
    <property type="nucleotide sequence ID" value="XM_002772056.1"/>
</dbReference>
<dbReference type="EMBL" id="GG682011">
    <property type="protein sequence ID" value="EER03918.1"/>
    <property type="molecule type" value="Genomic_DNA"/>
</dbReference>
<organism evidence="2">
    <name type="scientific">Perkinsus marinus (strain ATCC 50983 / TXsc)</name>
    <dbReference type="NCBI Taxonomy" id="423536"/>
    <lineage>
        <taxon>Eukaryota</taxon>
        <taxon>Sar</taxon>
        <taxon>Alveolata</taxon>
        <taxon>Perkinsozoa</taxon>
        <taxon>Perkinsea</taxon>
        <taxon>Perkinsida</taxon>
        <taxon>Perkinsidae</taxon>
        <taxon>Perkinsus</taxon>
    </lineage>
</organism>
<evidence type="ECO:0000313" key="1">
    <source>
        <dbReference type="EMBL" id="EER03918.1"/>
    </source>
</evidence>
<dbReference type="AlphaFoldDB" id="C5LHA9"/>